<protein>
    <submittedName>
        <fullName evidence="1">Uncharacterized protein</fullName>
    </submittedName>
</protein>
<dbReference type="EMBL" id="AEPW01000091">
    <property type="protein sequence ID" value="EFU75749.1"/>
    <property type="molecule type" value="Genomic_DNA"/>
</dbReference>
<dbReference type="AlphaFoldDB" id="E6LQY0"/>
<sequence>MKNCIKSIIMSVQMTSKNTMVFVYLYIMDGCKKKGEELRFLPL</sequence>
<organism evidence="1 2">
    <name type="scientific">Lachnoanaerobaculum saburreum DSM 3986</name>
    <dbReference type="NCBI Taxonomy" id="887325"/>
    <lineage>
        <taxon>Bacteria</taxon>
        <taxon>Bacillati</taxon>
        <taxon>Bacillota</taxon>
        <taxon>Clostridia</taxon>
        <taxon>Lachnospirales</taxon>
        <taxon>Lachnospiraceae</taxon>
        <taxon>Lachnoanaerobaculum</taxon>
    </lineage>
</organism>
<gene>
    <name evidence="1" type="ORF">HMPREF0381_2365</name>
</gene>
<evidence type="ECO:0000313" key="1">
    <source>
        <dbReference type="EMBL" id="EFU75749.1"/>
    </source>
</evidence>
<dbReference type="Proteomes" id="UP000003434">
    <property type="component" value="Unassembled WGS sequence"/>
</dbReference>
<reference evidence="1 2" key="1">
    <citation type="submission" date="2010-12" db="EMBL/GenBank/DDBJ databases">
        <authorList>
            <person name="Muzny D."/>
            <person name="Qin X."/>
            <person name="Deng J."/>
            <person name="Jiang H."/>
            <person name="Liu Y."/>
            <person name="Qu J."/>
            <person name="Song X.-Z."/>
            <person name="Zhang L."/>
            <person name="Thornton R."/>
            <person name="Coyle M."/>
            <person name="Francisco L."/>
            <person name="Jackson L."/>
            <person name="Javaid M."/>
            <person name="Korchina V."/>
            <person name="Kovar C."/>
            <person name="Mata R."/>
            <person name="Mathew T."/>
            <person name="Ngo R."/>
            <person name="Nguyen L."/>
            <person name="Nguyen N."/>
            <person name="Okwuonu G."/>
            <person name="Ongeri F."/>
            <person name="Pham C."/>
            <person name="Simmons D."/>
            <person name="Wilczek-Boney K."/>
            <person name="Hale W."/>
            <person name="Jakkamsetti A."/>
            <person name="Pham P."/>
            <person name="Ruth R."/>
            <person name="San Lucas F."/>
            <person name="Warren J."/>
            <person name="Zhang J."/>
            <person name="Zhao Z."/>
            <person name="Zhou C."/>
            <person name="Zhu D."/>
            <person name="Lee S."/>
            <person name="Bess C."/>
            <person name="Blankenburg K."/>
            <person name="Forbes L."/>
            <person name="Fu Q."/>
            <person name="Gubbala S."/>
            <person name="Hirani K."/>
            <person name="Jayaseelan J.C."/>
            <person name="Lara F."/>
            <person name="Munidasa M."/>
            <person name="Palculict T."/>
            <person name="Patil S."/>
            <person name="Pu L.-L."/>
            <person name="Saada N."/>
            <person name="Tang L."/>
            <person name="Weissenberger G."/>
            <person name="Zhu Y."/>
            <person name="Hemphill L."/>
            <person name="Shang Y."/>
            <person name="Youmans B."/>
            <person name="Ayvaz T."/>
            <person name="Ross M."/>
            <person name="Santibanez J."/>
            <person name="Aqrawi P."/>
            <person name="Gross S."/>
            <person name="Joshi V."/>
            <person name="Fowler G."/>
            <person name="Nazareth L."/>
            <person name="Reid J."/>
            <person name="Worley K."/>
            <person name="Petrosino J."/>
            <person name="Highlander S."/>
            <person name="Gibbs R."/>
        </authorList>
    </citation>
    <scope>NUCLEOTIDE SEQUENCE [LARGE SCALE GENOMIC DNA]</scope>
    <source>
        <strain evidence="1 2">DSM 3986</strain>
    </source>
</reference>
<name>E6LQY0_9FIRM</name>
<accession>E6LQY0</accession>
<evidence type="ECO:0000313" key="2">
    <source>
        <dbReference type="Proteomes" id="UP000003434"/>
    </source>
</evidence>
<comment type="caution">
    <text evidence="1">The sequence shown here is derived from an EMBL/GenBank/DDBJ whole genome shotgun (WGS) entry which is preliminary data.</text>
</comment>
<dbReference type="eggNOG" id="ENOG5032B37">
    <property type="taxonomic scope" value="Bacteria"/>
</dbReference>
<proteinExistence type="predicted"/>
<dbReference type="HOGENOM" id="CLU_3235380_0_0_9"/>